<proteinExistence type="predicted"/>
<dbReference type="Proteomes" id="UP000607653">
    <property type="component" value="Unassembled WGS sequence"/>
</dbReference>
<organism evidence="1 2">
    <name type="scientific">Nelumbo nucifera</name>
    <name type="common">Sacred lotus</name>
    <dbReference type="NCBI Taxonomy" id="4432"/>
    <lineage>
        <taxon>Eukaryota</taxon>
        <taxon>Viridiplantae</taxon>
        <taxon>Streptophyta</taxon>
        <taxon>Embryophyta</taxon>
        <taxon>Tracheophyta</taxon>
        <taxon>Spermatophyta</taxon>
        <taxon>Magnoliopsida</taxon>
        <taxon>Proteales</taxon>
        <taxon>Nelumbonaceae</taxon>
        <taxon>Nelumbo</taxon>
    </lineage>
</organism>
<sequence>MAVMLQGVVATAALSSSAAFDSKGAQLPTVKFLLERKGGFLVDRSDRRLAVFASNARARSASRLVTNAVAAKTDKSTASAASKIGGFLIVYYSSGLVWL</sequence>
<evidence type="ECO:0000313" key="1">
    <source>
        <dbReference type="EMBL" id="DAD37405.1"/>
    </source>
</evidence>
<name>A0A822Z1T0_NELNU</name>
<dbReference type="AlphaFoldDB" id="A0A822Z1T0"/>
<accession>A0A822Z1T0</accession>
<comment type="caution">
    <text evidence="1">The sequence shown here is derived from an EMBL/GenBank/DDBJ whole genome shotgun (WGS) entry which is preliminary data.</text>
</comment>
<evidence type="ECO:0000313" key="2">
    <source>
        <dbReference type="Proteomes" id="UP000607653"/>
    </source>
</evidence>
<gene>
    <name evidence="1" type="ORF">HUJ06_008046</name>
</gene>
<dbReference type="EMBL" id="DUZY01000004">
    <property type="protein sequence ID" value="DAD37405.1"/>
    <property type="molecule type" value="Genomic_DNA"/>
</dbReference>
<protein>
    <submittedName>
        <fullName evidence="1">Uncharacterized protein</fullName>
    </submittedName>
</protein>
<keyword evidence="2" id="KW-1185">Reference proteome</keyword>
<reference evidence="1 2" key="1">
    <citation type="journal article" date="2020" name="Mol. Biol. Evol.">
        <title>Distinct Expression and Methylation Patterns for Genes with Different Fates following a Single Whole-Genome Duplication in Flowering Plants.</title>
        <authorList>
            <person name="Shi T."/>
            <person name="Rahmani R.S."/>
            <person name="Gugger P.F."/>
            <person name="Wang M."/>
            <person name="Li H."/>
            <person name="Zhang Y."/>
            <person name="Li Z."/>
            <person name="Wang Q."/>
            <person name="Van de Peer Y."/>
            <person name="Marchal K."/>
            <person name="Chen J."/>
        </authorList>
    </citation>
    <scope>NUCLEOTIDE SEQUENCE [LARGE SCALE GENOMIC DNA]</scope>
    <source>
        <tissue evidence="1">Leaf</tissue>
    </source>
</reference>